<dbReference type="Gene3D" id="1.10.510.10">
    <property type="entry name" value="Transferase(Phosphotransferase) domain 1"/>
    <property type="match status" value="1"/>
</dbReference>
<dbReference type="GO" id="GO:0005524">
    <property type="term" value="F:ATP binding"/>
    <property type="evidence" value="ECO:0007669"/>
    <property type="project" value="UniProtKB-UniRule"/>
</dbReference>
<name>A0AAV8Z2H3_9CUCU</name>
<dbReference type="Proteomes" id="UP001162162">
    <property type="component" value="Unassembled WGS sequence"/>
</dbReference>
<dbReference type="SUPFAM" id="SSF56112">
    <property type="entry name" value="Protein kinase-like (PK-like)"/>
    <property type="match status" value="2"/>
</dbReference>
<dbReference type="AlphaFoldDB" id="A0AAV8Z2H3"/>
<sequence>MDVFHSKYKVLNKLGEGSFSEVLKVENRETGICYAAKRLKKLYKTLRPLFPGSNEIDQLSKIHQIVGSPSIQFLSRLKSRSRNCIFFPKLKGTGVDILLPFITRSGRNILRLMIEYDPDKRINVKRLLRNCYFDDIRVTYEINMERYRPQARSQIWYRPNESLKRSMGDDGSICSNRCLVRNKILKREHYPDEIRSNKESRKKVFEDPNFLILPTEIPYYALKKPLQSNKSNLNYKTCSLPAVDQKILKTLSEDCKPKTDVKNRLVKNGSLKKKREQRFFKTTSNLETVKHDMDVKSLQKNTLQSKSFILPRRLGQHKIDTIKDKNVAVFQAKKNGPESVPERRVGTI</sequence>
<evidence type="ECO:0008006" key="6">
    <source>
        <dbReference type="Google" id="ProtNLM"/>
    </source>
</evidence>
<feature type="binding site" evidence="3">
    <location>
        <position position="37"/>
    </location>
    <ligand>
        <name>ATP</name>
        <dbReference type="ChEBI" id="CHEBI:30616"/>
    </ligand>
</feature>
<accession>A0AAV8Z2H3</accession>
<dbReference type="PROSITE" id="PS00107">
    <property type="entry name" value="PROTEIN_KINASE_ATP"/>
    <property type="match status" value="1"/>
</dbReference>
<dbReference type="PANTHER" id="PTHR24055">
    <property type="entry name" value="MITOGEN-ACTIVATED PROTEIN KINASE"/>
    <property type="match status" value="1"/>
</dbReference>
<keyword evidence="5" id="KW-1185">Reference proteome</keyword>
<protein>
    <recommendedName>
        <fullName evidence="6">Protein kinase domain-containing protein</fullName>
    </recommendedName>
</protein>
<keyword evidence="1 3" id="KW-0547">Nucleotide-binding</keyword>
<dbReference type="InterPro" id="IPR011009">
    <property type="entry name" value="Kinase-like_dom_sf"/>
</dbReference>
<dbReference type="InterPro" id="IPR017441">
    <property type="entry name" value="Protein_kinase_ATP_BS"/>
</dbReference>
<comment type="caution">
    <text evidence="4">The sequence shown here is derived from an EMBL/GenBank/DDBJ whole genome shotgun (WGS) entry which is preliminary data.</text>
</comment>
<dbReference type="InterPro" id="IPR050117">
    <property type="entry name" value="MAPK"/>
</dbReference>
<gene>
    <name evidence="4" type="ORF">NQ318_017386</name>
</gene>
<evidence type="ECO:0000256" key="2">
    <source>
        <dbReference type="ARBA" id="ARBA00022840"/>
    </source>
</evidence>
<dbReference type="EMBL" id="JAPWTK010000018">
    <property type="protein sequence ID" value="KAJ8958243.1"/>
    <property type="molecule type" value="Genomic_DNA"/>
</dbReference>
<evidence type="ECO:0000313" key="5">
    <source>
        <dbReference type="Proteomes" id="UP001162162"/>
    </source>
</evidence>
<keyword evidence="2 3" id="KW-0067">ATP-binding</keyword>
<organism evidence="4 5">
    <name type="scientific">Aromia moschata</name>
    <dbReference type="NCBI Taxonomy" id="1265417"/>
    <lineage>
        <taxon>Eukaryota</taxon>
        <taxon>Metazoa</taxon>
        <taxon>Ecdysozoa</taxon>
        <taxon>Arthropoda</taxon>
        <taxon>Hexapoda</taxon>
        <taxon>Insecta</taxon>
        <taxon>Pterygota</taxon>
        <taxon>Neoptera</taxon>
        <taxon>Endopterygota</taxon>
        <taxon>Coleoptera</taxon>
        <taxon>Polyphaga</taxon>
        <taxon>Cucujiformia</taxon>
        <taxon>Chrysomeloidea</taxon>
        <taxon>Cerambycidae</taxon>
        <taxon>Cerambycinae</taxon>
        <taxon>Callichromatini</taxon>
        <taxon>Aromia</taxon>
    </lineage>
</organism>
<dbReference type="Gene3D" id="3.30.200.20">
    <property type="entry name" value="Phosphorylase Kinase, domain 1"/>
    <property type="match status" value="1"/>
</dbReference>
<proteinExistence type="predicted"/>
<evidence type="ECO:0000313" key="4">
    <source>
        <dbReference type="EMBL" id="KAJ8958243.1"/>
    </source>
</evidence>
<evidence type="ECO:0000256" key="1">
    <source>
        <dbReference type="ARBA" id="ARBA00022741"/>
    </source>
</evidence>
<evidence type="ECO:0000256" key="3">
    <source>
        <dbReference type="PROSITE-ProRule" id="PRU10141"/>
    </source>
</evidence>
<reference evidence="4" key="1">
    <citation type="journal article" date="2023" name="Insect Mol. Biol.">
        <title>Genome sequencing provides insights into the evolution of gene families encoding plant cell wall-degrading enzymes in longhorned beetles.</title>
        <authorList>
            <person name="Shin N.R."/>
            <person name="Okamura Y."/>
            <person name="Kirsch R."/>
            <person name="Pauchet Y."/>
        </authorList>
    </citation>
    <scope>NUCLEOTIDE SEQUENCE</scope>
    <source>
        <strain evidence="4">AMC_N1</strain>
    </source>
</reference>